<evidence type="ECO:0000313" key="3">
    <source>
        <dbReference type="Proteomes" id="UP001221898"/>
    </source>
</evidence>
<name>A0AAD7R0M5_9TELE</name>
<protein>
    <submittedName>
        <fullName evidence="2">Uncharacterized protein</fullName>
    </submittedName>
</protein>
<feature type="region of interest" description="Disordered" evidence="1">
    <location>
        <begin position="35"/>
        <end position="54"/>
    </location>
</feature>
<dbReference type="PANTHER" id="PTHR47331:SF5">
    <property type="entry name" value="RIBONUCLEASE H"/>
    <property type="match status" value="1"/>
</dbReference>
<evidence type="ECO:0000256" key="1">
    <source>
        <dbReference type="SAM" id="MobiDB-lite"/>
    </source>
</evidence>
<dbReference type="AlphaFoldDB" id="A0AAD7R0M5"/>
<evidence type="ECO:0000313" key="2">
    <source>
        <dbReference type="EMBL" id="KAJ8347490.1"/>
    </source>
</evidence>
<keyword evidence="3" id="KW-1185">Reference proteome</keyword>
<organism evidence="2 3">
    <name type="scientific">Aldrovandia affinis</name>
    <dbReference type="NCBI Taxonomy" id="143900"/>
    <lineage>
        <taxon>Eukaryota</taxon>
        <taxon>Metazoa</taxon>
        <taxon>Chordata</taxon>
        <taxon>Craniata</taxon>
        <taxon>Vertebrata</taxon>
        <taxon>Euteleostomi</taxon>
        <taxon>Actinopterygii</taxon>
        <taxon>Neopterygii</taxon>
        <taxon>Teleostei</taxon>
        <taxon>Notacanthiformes</taxon>
        <taxon>Halosauridae</taxon>
        <taxon>Aldrovandia</taxon>
    </lineage>
</organism>
<reference evidence="2" key="1">
    <citation type="journal article" date="2023" name="Science">
        <title>Genome structures resolve the early diversification of teleost fishes.</title>
        <authorList>
            <person name="Parey E."/>
            <person name="Louis A."/>
            <person name="Montfort J."/>
            <person name="Bouchez O."/>
            <person name="Roques C."/>
            <person name="Iampietro C."/>
            <person name="Lluch J."/>
            <person name="Castinel A."/>
            <person name="Donnadieu C."/>
            <person name="Desvignes T."/>
            <person name="Floi Bucao C."/>
            <person name="Jouanno E."/>
            <person name="Wen M."/>
            <person name="Mejri S."/>
            <person name="Dirks R."/>
            <person name="Jansen H."/>
            <person name="Henkel C."/>
            <person name="Chen W.J."/>
            <person name="Zahm M."/>
            <person name="Cabau C."/>
            <person name="Klopp C."/>
            <person name="Thompson A.W."/>
            <person name="Robinson-Rechavi M."/>
            <person name="Braasch I."/>
            <person name="Lecointre G."/>
            <person name="Bobe J."/>
            <person name="Postlethwait J.H."/>
            <person name="Berthelot C."/>
            <person name="Roest Crollius H."/>
            <person name="Guiguen Y."/>
        </authorList>
    </citation>
    <scope>NUCLEOTIDE SEQUENCE</scope>
    <source>
        <strain evidence="2">NC1722</strain>
    </source>
</reference>
<accession>A0AAD7R0M5</accession>
<dbReference type="Proteomes" id="UP001221898">
    <property type="component" value="Unassembled WGS sequence"/>
</dbReference>
<comment type="caution">
    <text evidence="2">The sequence shown here is derived from an EMBL/GenBank/DDBJ whole genome shotgun (WGS) entry which is preliminary data.</text>
</comment>
<proteinExistence type="predicted"/>
<dbReference type="EMBL" id="JAINUG010002581">
    <property type="protein sequence ID" value="KAJ8347490.1"/>
    <property type="molecule type" value="Genomic_DNA"/>
</dbReference>
<gene>
    <name evidence="2" type="ORF">AAFF_G00192870</name>
</gene>
<sequence length="139" mass="15700">MEEMMIRGDASQPLKRLKGRLCGTYPTTVPLVGERRSRKRTTRLSDGRPPFGASSSPGCANFGLKYLARQHKDDYPSASAFIEKNFYVDDGLTSVPSIEEAKKLIVEAQELCKEEVYVSINSTRMKGKSWTPWTHQKEQ</sequence>
<dbReference type="PANTHER" id="PTHR47331">
    <property type="entry name" value="PHD-TYPE DOMAIN-CONTAINING PROTEIN"/>
    <property type="match status" value="1"/>
</dbReference>